<proteinExistence type="predicted"/>
<evidence type="ECO:0000313" key="1">
    <source>
        <dbReference type="EMBL" id="MCQ0971922.1"/>
    </source>
</evidence>
<gene>
    <name evidence="1" type="ORF">MLD63_15980</name>
</gene>
<keyword evidence="2" id="KW-1185">Reference proteome</keyword>
<accession>A0ABT1MUB0</accession>
<dbReference type="InterPro" id="IPR021074">
    <property type="entry name" value="Formate_DH_dsu"/>
</dbReference>
<reference evidence="1 2" key="1">
    <citation type="submission" date="2022-03" db="EMBL/GenBank/DDBJ databases">
        <authorList>
            <person name="He Y."/>
        </authorList>
    </citation>
    <scope>NUCLEOTIDE SEQUENCE [LARGE SCALE GENOMIC DNA]</scope>
    <source>
        <strain evidence="1 2">TK19116</strain>
    </source>
</reference>
<dbReference type="EMBL" id="JAKZEU010000006">
    <property type="protein sequence ID" value="MCQ0971922.1"/>
    <property type="molecule type" value="Genomic_DNA"/>
</dbReference>
<sequence length="88" mass="9794">MSPEKMIHMCNQIASFFKTQPKIDAATSIAGHLHDFWEPRMLAQLIAYVHDGGEGLDPLVIDAVVNHIERPDPEVEESERVADQTPTG</sequence>
<dbReference type="Pfam" id="PF11390">
    <property type="entry name" value="FdsD"/>
    <property type="match status" value="1"/>
</dbReference>
<dbReference type="RefSeq" id="WP_255330926.1">
    <property type="nucleotide sequence ID" value="NZ_JAKZEU010000006.1"/>
</dbReference>
<protein>
    <submittedName>
        <fullName evidence="1">Formate dehydrogenase subunit delta</fullName>
    </submittedName>
</protein>
<name>A0ABT1MUB0_9RHOB</name>
<comment type="caution">
    <text evidence="1">The sequence shown here is derived from an EMBL/GenBank/DDBJ whole genome shotgun (WGS) entry which is preliminary data.</text>
</comment>
<dbReference type="Proteomes" id="UP001203945">
    <property type="component" value="Unassembled WGS sequence"/>
</dbReference>
<evidence type="ECO:0000313" key="2">
    <source>
        <dbReference type="Proteomes" id="UP001203945"/>
    </source>
</evidence>
<organism evidence="1 2">
    <name type="scientific">Paracoccus albicereus</name>
    <dbReference type="NCBI Taxonomy" id="2922394"/>
    <lineage>
        <taxon>Bacteria</taxon>
        <taxon>Pseudomonadati</taxon>
        <taxon>Pseudomonadota</taxon>
        <taxon>Alphaproteobacteria</taxon>
        <taxon>Rhodobacterales</taxon>
        <taxon>Paracoccaceae</taxon>
        <taxon>Paracoccus</taxon>
    </lineage>
</organism>